<evidence type="ECO:0000256" key="3">
    <source>
        <dbReference type="PIRSR" id="PIRSR606689-1"/>
    </source>
</evidence>
<dbReference type="Proteomes" id="UP000765507">
    <property type="component" value="Unassembled WGS sequence"/>
</dbReference>
<dbReference type="EMBL" id="JAHGAV010000971">
    <property type="protein sequence ID" value="KAG6923128.1"/>
    <property type="molecule type" value="Genomic_DNA"/>
</dbReference>
<reference evidence="7 8" key="1">
    <citation type="journal article" date="2020" name="G3 (Bethesda)">
        <title>Draft Genome of the Common Snapping Turtle, Chelydra serpentina, a Model for Phenotypic Plasticity in Reptiles.</title>
        <authorList>
            <person name="Das D."/>
            <person name="Singh S.K."/>
            <person name="Bierstedt J."/>
            <person name="Erickson A."/>
            <person name="Galli G.L.J."/>
            <person name="Crossley D.A. 2nd"/>
            <person name="Rhen T."/>
        </authorList>
    </citation>
    <scope>NUCLEOTIDE SEQUENCE [LARGE SCALE GENOMIC DNA]</scope>
    <source>
        <strain evidence="7">KW</strain>
    </source>
</reference>
<keyword evidence="6" id="KW-0812">Transmembrane</keyword>
<keyword evidence="2 3" id="KW-0342">GTP-binding</keyword>
<keyword evidence="6" id="KW-1133">Transmembrane helix</keyword>
<dbReference type="SMART" id="SM00178">
    <property type="entry name" value="SAR"/>
    <property type="match status" value="1"/>
</dbReference>
<dbReference type="PANTHER" id="PTHR46724:SF2">
    <property type="entry name" value="ADP-RIBOSYLATION FACTOR-LIKE PROTEIN 9"/>
    <property type="match status" value="1"/>
</dbReference>
<dbReference type="GO" id="GO:0046872">
    <property type="term" value="F:metal ion binding"/>
    <property type="evidence" value="ECO:0007669"/>
    <property type="project" value="UniProtKB-KW"/>
</dbReference>
<dbReference type="Pfam" id="PF00025">
    <property type="entry name" value="Arf"/>
    <property type="match status" value="1"/>
</dbReference>
<dbReference type="InterPro" id="IPR005225">
    <property type="entry name" value="Small_GTP-bd"/>
</dbReference>
<dbReference type="PRINTS" id="PR00328">
    <property type="entry name" value="SAR1GTPBP"/>
</dbReference>
<accession>A0A8T1S2R7</accession>
<dbReference type="SUPFAM" id="SSF52540">
    <property type="entry name" value="P-loop containing nucleoside triphosphate hydrolases"/>
    <property type="match status" value="1"/>
</dbReference>
<feature type="binding site" evidence="3">
    <location>
        <position position="186"/>
    </location>
    <ligand>
        <name>GTP</name>
        <dbReference type="ChEBI" id="CHEBI:37565"/>
    </ligand>
</feature>
<dbReference type="AlphaFoldDB" id="A0A8T1S2R7"/>
<gene>
    <name evidence="7" type="primary">ARL9</name>
    <name evidence="7" type="ORF">G0U57_021505</name>
</gene>
<dbReference type="OrthoDB" id="25466at2759"/>
<dbReference type="GO" id="GO:0003924">
    <property type="term" value="F:GTPase activity"/>
    <property type="evidence" value="ECO:0007669"/>
    <property type="project" value="InterPro"/>
</dbReference>
<evidence type="ECO:0000256" key="4">
    <source>
        <dbReference type="PIRSR" id="PIRSR606689-2"/>
    </source>
</evidence>
<feature type="binding site" evidence="4">
    <location>
        <position position="146"/>
    </location>
    <ligand>
        <name>Mg(2+)</name>
        <dbReference type="ChEBI" id="CHEBI:18420"/>
    </ligand>
</feature>
<feature type="region of interest" description="Disordered" evidence="5">
    <location>
        <begin position="23"/>
        <end position="66"/>
    </location>
</feature>
<keyword evidence="1 3" id="KW-0547">Nucleotide-binding</keyword>
<dbReference type="NCBIfam" id="TIGR00231">
    <property type="entry name" value="small_GTP"/>
    <property type="match status" value="1"/>
</dbReference>
<dbReference type="Gene3D" id="3.40.50.300">
    <property type="entry name" value="P-loop containing nucleotide triphosphate hydrolases"/>
    <property type="match status" value="1"/>
</dbReference>
<dbReference type="PROSITE" id="PS51417">
    <property type="entry name" value="ARF"/>
    <property type="match status" value="1"/>
</dbReference>
<dbReference type="GO" id="GO:0005525">
    <property type="term" value="F:GTP binding"/>
    <property type="evidence" value="ECO:0007669"/>
    <property type="project" value="UniProtKB-KW"/>
</dbReference>
<evidence type="ECO:0000313" key="8">
    <source>
        <dbReference type="Proteomes" id="UP000765507"/>
    </source>
</evidence>
<name>A0A8T1S2R7_CHESE</name>
<dbReference type="PANTHER" id="PTHR46724">
    <property type="entry name" value="ADP-RIBOSYLATION FACTOR-LIKE PROTEIN 9-RELATED"/>
    <property type="match status" value="1"/>
</dbReference>
<feature type="binding site" evidence="3">
    <location>
        <begin position="240"/>
        <end position="243"/>
    </location>
    <ligand>
        <name>GTP</name>
        <dbReference type="ChEBI" id="CHEBI:37565"/>
    </ligand>
</feature>
<keyword evidence="8" id="KW-1185">Reference proteome</keyword>
<protein>
    <submittedName>
        <fullName evidence="7">ADP ribosylation factor like GTPase 9</fullName>
    </submittedName>
</protein>
<evidence type="ECO:0000256" key="1">
    <source>
        <dbReference type="ARBA" id="ARBA00022741"/>
    </source>
</evidence>
<feature type="binding site" evidence="3">
    <location>
        <begin position="139"/>
        <end position="146"/>
    </location>
    <ligand>
        <name>GTP</name>
        <dbReference type="ChEBI" id="CHEBI:37565"/>
    </ligand>
</feature>
<feature type="non-terminal residue" evidence="7">
    <location>
        <position position="301"/>
    </location>
</feature>
<dbReference type="InterPro" id="IPR006689">
    <property type="entry name" value="Small_GTPase_ARF/SAR"/>
</dbReference>
<sequence>GRRARCSGGGSGALAGAWCRRSGRRGGAKAGRPGGRTVSSRLGAGRGWRRRAPAQACSAESRPARGRAAMGSSLRRAGLAGAVLALGAGGAYVAWRCRARAPGGRAPPPEPPLEPRAAGACAAAGEQGKLQSKQILVLGLDGAGKTSVLHSLATNLVKRSTAPTEGINAVCINTEEAKMEFLEIGGSESLRSYWKMYLPRVLVLIYVVDSADHERFPLAKQLLHQLIQNDSTLPVVILANKQDLKGAYCITDIHDALALSEMGDERKMFLIGTHVAEDGSEISSSMKDAKELIAQLVSETQ</sequence>
<comment type="caution">
    <text evidence="7">The sequence shown here is derived from an EMBL/GenBank/DDBJ whole genome shotgun (WGS) entry which is preliminary data.</text>
</comment>
<proteinExistence type="predicted"/>
<dbReference type="SMART" id="SM00177">
    <property type="entry name" value="ARF"/>
    <property type="match status" value="1"/>
</dbReference>
<keyword evidence="4" id="KW-0460">Magnesium</keyword>
<evidence type="ECO:0000313" key="7">
    <source>
        <dbReference type="EMBL" id="KAG6923128.1"/>
    </source>
</evidence>
<dbReference type="InterPro" id="IPR053254">
    <property type="entry name" value="Arf-like_GTPase"/>
</dbReference>
<dbReference type="InterPro" id="IPR027417">
    <property type="entry name" value="P-loop_NTPase"/>
</dbReference>
<organism evidence="7 8">
    <name type="scientific">Chelydra serpentina</name>
    <name type="common">Snapping turtle</name>
    <name type="synonym">Testudo serpentina</name>
    <dbReference type="NCBI Taxonomy" id="8475"/>
    <lineage>
        <taxon>Eukaryota</taxon>
        <taxon>Metazoa</taxon>
        <taxon>Chordata</taxon>
        <taxon>Craniata</taxon>
        <taxon>Vertebrata</taxon>
        <taxon>Euteleostomi</taxon>
        <taxon>Archelosauria</taxon>
        <taxon>Testudinata</taxon>
        <taxon>Testudines</taxon>
        <taxon>Cryptodira</taxon>
        <taxon>Durocryptodira</taxon>
        <taxon>Americhelydia</taxon>
        <taxon>Chelydroidea</taxon>
        <taxon>Chelydridae</taxon>
        <taxon>Chelydra</taxon>
    </lineage>
</organism>
<feature type="transmembrane region" description="Helical" evidence="6">
    <location>
        <begin position="77"/>
        <end position="95"/>
    </location>
</feature>
<keyword evidence="6" id="KW-0472">Membrane</keyword>
<dbReference type="CDD" id="cd04162">
    <property type="entry name" value="Arl9_Arfrp2_like"/>
    <property type="match status" value="1"/>
</dbReference>
<feature type="binding site" evidence="4">
    <location>
        <position position="164"/>
    </location>
    <ligand>
        <name>Mg(2+)</name>
        <dbReference type="ChEBI" id="CHEBI:18420"/>
    </ligand>
</feature>
<evidence type="ECO:0000256" key="2">
    <source>
        <dbReference type="ARBA" id="ARBA00023134"/>
    </source>
</evidence>
<keyword evidence="4" id="KW-0479">Metal-binding</keyword>
<evidence type="ECO:0000256" key="6">
    <source>
        <dbReference type="SAM" id="Phobius"/>
    </source>
</evidence>
<evidence type="ECO:0000256" key="5">
    <source>
        <dbReference type="SAM" id="MobiDB-lite"/>
    </source>
</evidence>